<dbReference type="Proteomes" id="UP000828390">
    <property type="component" value="Unassembled WGS sequence"/>
</dbReference>
<comment type="caution">
    <text evidence="3">The sequence shown here is derived from an EMBL/GenBank/DDBJ whole genome shotgun (WGS) entry which is preliminary data.</text>
</comment>
<gene>
    <name evidence="3" type="ORF">DPMN_034813</name>
</gene>
<evidence type="ECO:0000256" key="2">
    <source>
        <dbReference type="SAM" id="SignalP"/>
    </source>
</evidence>
<evidence type="ECO:0000256" key="1">
    <source>
        <dbReference type="SAM" id="MobiDB-lite"/>
    </source>
</evidence>
<organism evidence="3 4">
    <name type="scientific">Dreissena polymorpha</name>
    <name type="common">Zebra mussel</name>
    <name type="synonym">Mytilus polymorpha</name>
    <dbReference type="NCBI Taxonomy" id="45954"/>
    <lineage>
        <taxon>Eukaryota</taxon>
        <taxon>Metazoa</taxon>
        <taxon>Spiralia</taxon>
        <taxon>Lophotrochozoa</taxon>
        <taxon>Mollusca</taxon>
        <taxon>Bivalvia</taxon>
        <taxon>Autobranchia</taxon>
        <taxon>Heteroconchia</taxon>
        <taxon>Euheterodonta</taxon>
        <taxon>Imparidentia</taxon>
        <taxon>Neoheterodontei</taxon>
        <taxon>Myida</taxon>
        <taxon>Dreissenoidea</taxon>
        <taxon>Dreissenidae</taxon>
        <taxon>Dreissena</taxon>
    </lineage>
</organism>
<protein>
    <recommendedName>
        <fullName evidence="5">Conotoxin</fullName>
    </recommendedName>
</protein>
<proteinExistence type="predicted"/>
<evidence type="ECO:0008006" key="5">
    <source>
        <dbReference type="Google" id="ProtNLM"/>
    </source>
</evidence>
<feature type="region of interest" description="Disordered" evidence="1">
    <location>
        <begin position="80"/>
        <end position="112"/>
    </location>
</feature>
<dbReference type="AlphaFoldDB" id="A0A9D4RK23"/>
<name>A0A9D4RK23_DREPO</name>
<feature type="signal peptide" evidence="2">
    <location>
        <begin position="1"/>
        <end position="23"/>
    </location>
</feature>
<accession>A0A9D4RK23</accession>
<feature type="chain" id="PRO_5038846247" description="Conotoxin" evidence="2">
    <location>
        <begin position="24"/>
        <end position="112"/>
    </location>
</feature>
<sequence length="112" mass="12640">MERFMMVWLFIVCLTGSIGYTNSLPINDALVNNDIRSNSADLKFLVERTLNRKKRNLPLCPTAFPNCCIFFGVAVVVNDDDEEEEQEEDDDDDGGGGSSDDDDDDFDYDNEI</sequence>
<dbReference type="EMBL" id="JAIWYP010000002">
    <property type="protein sequence ID" value="KAH3871606.1"/>
    <property type="molecule type" value="Genomic_DNA"/>
</dbReference>
<keyword evidence="2" id="KW-0732">Signal</keyword>
<evidence type="ECO:0000313" key="4">
    <source>
        <dbReference type="Proteomes" id="UP000828390"/>
    </source>
</evidence>
<reference evidence="3" key="1">
    <citation type="journal article" date="2019" name="bioRxiv">
        <title>The Genome of the Zebra Mussel, Dreissena polymorpha: A Resource for Invasive Species Research.</title>
        <authorList>
            <person name="McCartney M.A."/>
            <person name="Auch B."/>
            <person name="Kono T."/>
            <person name="Mallez S."/>
            <person name="Zhang Y."/>
            <person name="Obille A."/>
            <person name="Becker A."/>
            <person name="Abrahante J.E."/>
            <person name="Garbe J."/>
            <person name="Badalamenti J.P."/>
            <person name="Herman A."/>
            <person name="Mangelson H."/>
            <person name="Liachko I."/>
            <person name="Sullivan S."/>
            <person name="Sone E.D."/>
            <person name="Koren S."/>
            <person name="Silverstein K.A.T."/>
            <person name="Beckman K.B."/>
            <person name="Gohl D.M."/>
        </authorList>
    </citation>
    <scope>NUCLEOTIDE SEQUENCE</scope>
    <source>
        <strain evidence="3">Duluth1</strain>
        <tissue evidence="3">Whole animal</tissue>
    </source>
</reference>
<keyword evidence="4" id="KW-1185">Reference proteome</keyword>
<evidence type="ECO:0000313" key="3">
    <source>
        <dbReference type="EMBL" id="KAH3871606.1"/>
    </source>
</evidence>
<reference evidence="3" key="2">
    <citation type="submission" date="2020-11" db="EMBL/GenBank/DDBJ databases">
        <authorList>
            <person name="McCartney M.A."/>
            <person name="Auch B."/>
            <person name="Kono T."/>
            <person name="Mallez S."/>
            <person name="Becker A."/>
            <person name="Gohl D.M."/>
            <person name="Silverstein K.A.T."/>
            <person name="Koren S."/>
            <person name="Bechman K.B."/>
            <person name="Herman A."/>
            <person name="Abrahante J.E."/>
            <person name="Garbe J."/>
        </authorList>
    </citation>
    <scope>NUCLEOTIDE SEQUENCE</scope>
    <source>
        <strain evidence="3">Duluth1</strain>
        <tissue evidence="3">Whole animal</tissue>
    </source>
</reference>